<dbReference type="Pfam" id="PF08241">
    <property type="entry name" value="Methyltransf_11"/>
    <property type="match status" value="1"/>
</dbReference>
<protein>
    <submittedName>
        <fullName evidence="3">Methyltransferase domain-containing protein</fullName>
    </submittedName>
</protein>
<evidence type="ECO:0000313" key="3">
    <source>
        <dbReference type="EMBL" id="MCS5708224.1"/>
    </source>
</evidence>
<dbReference type="Proteomes" id="UP000051494">
    <property type="component" value="Unassembled WGS sequence"/>
</dbReference>
<evidence type="ECO:0000259" key="1">
    <source>
        <dbReference type="Pfam" id="PF08241"/>
    </source>
</evidence>
<reference evidence="3" key="3">
    <citation type="submission" date="2021-06" db="EMBL/GenBank/DDBJ databases">
        <title>Genomic Description and Analysis of Intracellular Bacteria, Candidatus Berkiella cookevillensis and Candidatus Berkiella aquae.</title>
        <authorList>
            <person name="Kidane D.T."/>
            <person name="Mehari Y.T."/>
            <person name="Rice F.C."/>
            <person name="Arivett B.A."/>
            <person name="Farone A.L."/>
            <person name="Berk S.G."/>
            <person name="Farone M.B."/>
        </authorList>
    </citation>
    <scope>NUCLEOTIDE SEQUENCE</scope>
    <source>
        <strain evidence="3">CC99</strain>
    </source>
</reference>
<dbReference type="SUPFAM" id="SSF53335">
    <property type="entry name" value="S-adenosyl-L-methionine-dependent methyltransferases"/>
    <property type="match status" value="1"/>
</dbReference>
<dbReference type="AlphaFoldDB" id="A0A0Q9YU66"/>
<dbReference type="STRING" id="437022.CC99x_00420"/>
<name>A0A0Q9YU66_9GAMM</name>
<organism evidence="2">
    <name type="scientific">Candidatus Berkiella cookevillensis</name>
    <dbReference type="NCBI Taxonomy" id="437022"/>
    <lineage>
        <taxon>Bacteria</taxon>
        <taxon>Pseudomonadati</taxon>
        <taxon>Pseudomonadota</taxon>
        <taxon>Gammaproteobacteria</taxon>
        <taxon>Candidatus Berkiellales</taxon>
        <taxon>Candidatus Berkiellaceae</taxon>
        <taxon>Candidatus Berkiella</taxon>
    </lineage>
</organism>
<proteinExistence type="predicted"/>
<evidence type="ECO:0000313" key="2">
    <source>
        <dbReference type="EMBL" id="KRG20199.1"/>
    </source>
</evidence>
<feature type="domain" description="Methyltransferase type 11" evidence="1">
    <location>
        <begin position="67"/>
        <end position="124"/>
    </location>
</feature>
<keyword evidence="3" id="KW-0808">Transferase</keyword>
<dbReference type="GO" id="GO:0032259">
    <property type="term" value="P:methylation"/>
    <property type="evidence" value="ECO:0007669"/>
    <property type="project" value="UniProtKB-KW"/>
</dbReference>
<dbReference type="GO" id="GO:0008757">
    <property type="term" value="F:S-adenosylmethionine-dependent methyltransferase activity"/>
    <property type="evidence" value="ECO:0007669"/>
    <property type="project" value="InterPro"/>
</dbReference>
<reference evidence="3" key="2">
    <citation type="journal article" date="2016" name="Genome Announc.">
        <title>Draft Genome Sequences of Two Novel Amoeba-Resistant Intranuclear Bacteria, 'Candidatus Berkiella cookevillensis' and 'Candidatus Berkiella aquae'.</title>
        <authorList>
            <person name="Mehari Y.T."/>
            <person name="Arivett B.A."/>
            <person name="Farone A.L."/>
            <person name="Gunderson J.H."/>
            <person name="Farone M.B."/>
        </authorList>
    </citation>
    <scope>NUCLEOTIDE SEQUENCE</scope>
    <source>
        <strain evidence="3">CC99</strain>
    </source>
</reference>
<comment type="caution">
    <text evidence="2">The sequence shown here is derived from an EMBL/GenBank/DDBJ whole genome shotgun (WGS) entry which is preliminary data.</text>
</comment>
<dbReference type="OrthoDB" id="6191410at2"/>
<dbReference type="InterPro" id="IPR013216">
    <property type="entry name" value="Methyltransf_11"/>
</dbReference>
<reference evidence="2" key="1">
    <citation type="submission" date="2015-09" db="EMBL/GenBank/DDBJ databases">
        <title>Draft Genome Sequences of Two Novel Amoeba-resistant Intranuclear Bacteria, Candidatus Berkiella cookevillensis and Candidatus Berkiella aquae.</title>
        <authorList>
            <person name="Mehari Y.T."/>
            <person name="Arivett B.A."/>
            <person name="Farone A.L."/>
            <person name="Gunderson J.H."/>
            <person name="Farone M.B."/>
        </authorList>
    </citation>
    <scope>NUCLEOTIDE SEQUENCE [LARGE SCALE GENOMIC DNA]</scope>
    <source>
        <strain evidence="2">CC99</strain>
    </source>
</reference>
<dbReference type="CDD" id="cd02440">
    <property type="entry name" value="AdoMet_MTases"/>
    <property type="match status" value="1"/>
</dbReference>
<dbReference type="InterPro" id="IPR029063">
    <property type="entry name" value="SAM-dependent_MTases_sf"/>
</dbReference>
<gene>
    <name evidence="2" type="ORF">CC99x_00420</name>
    <name evidence="3" type="ORF">CC99x_004835</name>
</gene>
<dbReference type="Gene3D" id="3.40.50.150">
    <property type="entry name" value="Vaccinia Virus protein VP39"/>
    <property type="match status" value="1"/>
</dbReference>
<accession>A0A0Q9YU66</accession>
<dbReference type="RefSeq" id="WP_057623136.1">
    <property type="nucleotide sequence ID" value="NZ_LKHV02000001.1"/>
</dbReference>
<sequence>MVTENTYKNAWYSHGSGFRLAEAEKAELDEILPCLHGYHLIQLSEQGLSHYMSGSLISHRVLVHPTVTTAGQKNKVKAELDSLPFKSESVDVVVLLHTLEQVRNPHEILREVHRILIPEGYLVITGINPLSCWGLWYSWKKMLGKIARAGHLLGLTRLRDWLKLLNFQVTGGRLFYYRPPILSQNMIQKTEKIEEIGRKYWPFLGGAYSIVAVKRVIPLTLMRAKWKTEKQVWLETETIAKPSANRFSTPKTCMNEQKNDK</sequence>
<keyword evidence="4" id="KW-1185">Reference proteome</keyword>
<dbReference type="EMBL" id="LKHV02000001">
    <property type="protein sequence ID" value="MCS5708224.1"/>
    <property type="molecule type" value="Genomic_DNA"/>
</dbReference>
<evidence type="ECO:0000313" key="4">
    <source>
        <dbReference type="Proteomes" id="UP000051494"/>
    </source>
</evidence>
<keyword evidence="3" id="KW-0489">Methyltransferase</keyword>
<dbReference type="EMBL" id="LKHV01000001">
    <property type="protein sequence ID" value="KRG20199.1"/>
    <property type="molecule type" value="Genomic_DNA"/>
</dbReference>